<feature type="transmembrane region" description="Helical" evidence="6">
    <location>
        <begin position="341"/>
        <end position="360"/>
    </location>
</feature>
<comment type="subcellular location">
    <subcellularLocation>
        <location evidence="1">Membrane</location>
        <topology evidence="1">Multi-pass membrane protein</topology>
    </subcellularLocation>
</comment>
<organism evidence="8 9">
    <name type="scientific">Argiope bruennichi</name>
    <name type="common">Wasp spider</name>
    <name type="synonym">Aranea bruennichi</name>
    <dbReference type="NCBI Taxonomy" id="94029"/>
    <lineage>
        <taxon>Eukaryota</taxon>
        <taxon>Metazoa</taxon>
        <taxon>Ecdysozoa</taxon>
        <taxon>Arthropoda</taxon>
        <taxon>Chelicerata</taxon>
        <taxon>Arachnida</taxon>
        <taxon>Araneae</taxon>
        <taxon>Araneomorphae</taxon>
        <taxon>Entelegynae</taxon>
        <taxon>Araneoidea</taxon>
        <taxon>Araneidae</taxon>
        <taxon>Argiope</taxon>
    </lineage>
</organism>
<evidence type="ECO:0000256" key="3">
    <source>
        <dbReference type="ARBA" id="ARBA00022692"/>
    </source>
</evidence>
<feature type="transmembrane region" description="Helical" evidence="6">
    <location>
        <begin position="423"/>
        <end position="442"/>
    </location>
</feature>
<keyword evidence="3 6" id="KW-0812">Transmembrane</keyword>
<evidence type="ECO:0000256" key="6">
    <source>
        <dbReference type="SAM" id="Phobius"/>
    </source>
</evidence>
<dbReference type="AlphaFoldDB" id="A0A8T0E6D1"/>
<gene>
    <name evidence="8" type="ORF">HNY73_020329</name>
</gene>
<keyword evidence="9" id="KW-1185">Reference proteome</keyword>
<accession>A0A8T0E6D1</accession>
<evidence type="ECO:0000313" key="8">
    <source>
        <dbReference type="EMBL" id="KAF8767353.1"/>
    </source>
</evidence>
<dbReference type="PANTHER" id="PTHR16172">
    <property type="entry name" value="MAJOR FACILITATOR SUPERFAMILY DOMAIN-CONTAINING PROTEIN 6-LIKE"/>
    <property type="match status" value="1"/>
</dbReference>
<dbReference type="InterPro" id="IPR024989">
    <property type="entry name" value="MFS_assoc_dom"/>
</dbReference>
<sequence>MESHFNLKISNQLQFRIYKPLVTLKISLLLWNTAGSALITYLTLFLKQKGLTIEEISLIYLTANLATTYDLQSLDEKDLHCAEAKFLHFGSNLTCENIYLPENCRKFCKKNNTDFEYCQLDFNYEILQSQIDGTVSFLNYFNETRSDIKLCSSNFTKMVLVGNDYNSLCEAYDKVCEKSCSKYRFPHENRLRYVLLYSLVIILLLTAHENMFRFVDVLTLAMIRFQNAEYGKQKIWGTIGSLLGPSLAALVLYLTNVSEQDTNYIFILYLYAFLAVVTLIAVITLDVKRQESVKKMFKSATILFKKLDFLLFTFVLLVLGATWGFQVSFKNVYLVDVGTSTYLIGLIDTFAAVCGLPVLFTSKWLTEKIGNTNIFVLALLCHGLKCIGYSYLTEAWLAFLLELTSAINFHLVWVAVMEYCNEISRYLKATVIAFAGAVHFSLGRASGSAIGGLLMSTYGGSTAFQVMAAVCGVTALFYSVYLYNKHVKMKRSLSKY</sequence>
<evidence type="ECO:0000256" key="4">
    <source>
        <dbReference type="ARBA" id="ARBA00022989"/>
    </source>
</evidence>
<name>A0A8T0E6D1_ARGBR</name>
<dbReference type="Proteomes" id="UP000807504">
    <property type="component" value="Unassembled WGS sequence"/>
</dbReference>
<comment type="caution">
    <text evidence="8">The sequence shown here is derived from an EMBL/GenBank/DDBJ whole genome shotgun (WGS) entry which is preliminary data.</text>
</comment>
<evidence type="ECO:0000256" key="2">
    <source>
        <dbReference type="ARBA" id="ARBA00005241"/>
    </source>
</evidence>
<feature type="transmembrane region" description="Helical" evidence="6">
    <location>
        <begin position="235"/>
        <end position="254"/>
    </location>
</feature>
<dbReference type="Pfam" id="PF12832">
    <property type="entry name" value="MFS_1_like"/>
    <property type="match status" value="1"/>
</dbReference>
<feature type="transmembrane region" description="Helical" evidence="6">
    <location>
        <begin position="194"/>
        <end position="215"/>
    </location>
</feature>
<dbReference type="Gene3D" id="1.20.1250.20">
    <property type="entry name" value="MFS general substrate transporter like domains"/>
    <property type="match status" value="1"/>
</dbReference>
<evidence type="ECO:0000259" key="7">
    <source>
        <dbReference type="Pfam" id="PF12832"/>
    </source>
</evidence>
<dbReference type="PANTHER" id="PTHR16172:SF41">
    <property type="entry name" value="MAJOR FACILITATOR SUPERFAMILY DOMAIN-CONTAINING PROTEIN 6-LIKE"/>
    <property type="match status" value="1"/>
</dbReference>
<comment type="similarity">
    <text evidence="2">Belongs to the major facilitator superfamily. MFSD6 family.</text>
</comment>
<feature type="transmembrane region" description="Helical" evidence="6">
    <location>
        <begin position="266"/>
        <end position="287"/>
    </location>
</feature>
<dbReference type="SUPFAM" id="SSF103473">
    <property type="entry name" value="MFS general substrate transporter"/>
    <property type="match status" value="1"/>
</dbReference>
<dbReference type="InterPro" id="IPR051717">
    <property type="entry name" value="MFS_MFSD6"/>
</dbReference>
<feature type="transmembrane region" description="Helical" evidence="6">
    <location>
        <begin position="462"/>
        <end position="483"/>
    </location>
</feature>
<feature type="transmembrane region" description="Helical" evidence="6">
    <location>
        <begin position="372"/>
        <end position="391"/>
    </location>
</feature>
<keyword evidence="4 6" id="KW-1133">Transmembrane helix</keyword>
<feature type="domain" description="Major facilitator superfamily associated" evidence="7">
    <location>
        <begin position="196"/>
        <end position="466"/>
    </location>
</feature>
<feature type="transmembrane region" description="Helical" evidence="6">
    <location>
        <begin position="21"/>
        <end position="44"/>
    </location>
</feature>
<keyword evidence="5 6" id="KW-0472">Membrane</keyword>
<feature type="transmembrane region" description="Helical" evidence="6">
    <location>
        <begin position="397"/>
        <end position="416"/>
    </location>
</feature>
<dbReference type="GO" id="GO:0016020">
    <property type="term" value="C:membrane"/>
    <property type="evidence" value="ECO:0007669"/>
    <property type="project" value="UniProtKB-SubCell"/>
</dbReference>
<protein>
    <submittedName>
        <fullName evidence="8">Major facilitator superfamily like protein</fullName>
    </submittedName>
</protein>
<proteinExistence type="inferred from homology"/>
<evidence type="ECO:0000256" key="1">
    <source>
        <dbReference type="ARBA" id="ARBA00004141"/>
    </source>
</evidence>
<dbReference type="InterPro" id="IPR036259">
    <property type="entry name" value="MFS_trans_sf"/>
</dbReference>
<evidence type="ECO:0000256" key="5">
    <source>
        <dbReference type="ARBA" id="ARBA00023136"/>
    </source>
</evidence>
<evidence type="ECO:0000313" key="9">
    <source>
        <dbReference type="Proteomes" id="UP000807504"/>
    </source>
</evidence>
<dbReference type="EMBL" id="JABXBU010002230">
    <property type="protein sequence ID" value="KAF8767353.1"/>
    <property type="molecule type" value="Genomic_DNA"/>
</dbReference>
<feature type="transmembrane region" description="Helical" evidence="6">
    <location>
        <begin position="307"/>
        <end position="329"/>
    </location>
</feature>
<reference evidence="8" key="1">
    <citation type="journal article" date="2020" name="bioRxiv">
        <title>Chromosome-level reference genome of the European wasp spider Argiope bruennichi: a resource for studies on range expansion and evolutionary adaptation.</title>
        <authorList>
            <person name="Sheffer M.M."/>
            <person name="Hoppe A."/>
            <person name="Krehenwinkel H."/>
            <person name="Uhl G."/>
            <person name="Kuss A.W."/>
            <person name="Jensen L."/>
            <person name="Jensen C."/>
            <person name="Gillespie R.G."/>
            <person name="Hoff K.J."/>
            <person name="Prost S."/>
        </authorList>
    </citation>
    <scope>NUCLEOTIDE SEQUENCE</scope>
</reference>
<reference evidence="8" key="2">
    <citation type="submission" date="2020-06" db="EMBL/GenBank/DDBJ databases">
        <authorList>
            <person name="Sheffer M."/>
        </authorList>
    </citation>
    <scope>NUCLEOTIDE SEQUENCE</scope>
</reference>